<comment type="caution">
    <text evidence="2">The sequence shown here is derived from an EMBL/GenBank/DDBJ whole genome shotgun (WGS) entry which is preliminary data.</text>
</comment>
<sequence>MTTHKLPQKKKKAQKNEHPLADLEGKFGGELWEATLEEIKRFREAEKEEINKILDSSLDDK</sequence>
<evidence type="ECO:0000256" key="1">
    <source>
        <dbReference type="SAM" id="MobiDB-lite"/>
    </source>
</evidence>
<name>A0A433VUY9_9CYAN</name>
<reference evidence="2" key="1">
    <citation type="submission" date="2018-12" db="EMBL/GenBank/DDBJ databases">
        <authorList>
            <person name="Will S."/>
            <person name="Neumann-Schaal M."/>
            <person name="Henke P."/>
        </authorList>
    </citation>
    <scope>NUCLEOTIDE SEQUENCE</scope>
    <source>
        <strain evidence="2">PCC 7102</strain>
    </source>
</reference>
<dbReference type="Proteomes" id="UP000271624">
    <property type="component" value="Unassembled WGS sequence"/>
</dbReference>
<organism evidence="2 3">
    <name type="scientific">Dulcicalothrix desertica PCC 7102</name>
    <dbReference type="NCBI Taxonomy" id="232991"/>
    <lineage>
        <taxon>Bacteria</taxon>
        <taxon>Bacillati</taxon>
        <taxon>Cyanobacteriota</taxon>
        <taxon>Cyanophyceae</taxon>
        <taxon>Nostocales</taxon>
        <taxon>Calotrichaceae</taxon>
        <taxon>Dulcicalothrix</taxon>
    </lineage>
</organism>
<evidence type="ECO:0000313" key="2">
    <source>
        <dbReference type="EMBL" id="RUT09904.1"/>
    </source>
</evidence>
<reference evidence="2" key="2">
    <citation type="journal article" date="2019" name="Genome Biol. Evol.">
        <title>Day and night: Metabolic profiles and evolutionary relationships of six axenic non-marine cyanobacteria.</title>
        <authorList>
            <person name="Will S.E."/>
            <person name="Henke P."/>
            <person name="Boedeker C."/>
            <person name="Huang S."/>
            <person name="Brinkmann H."/>
            <person name="Rohde M."/>
            <person name="Jarek M."/>
            <person name="Friedl T."/>
            <person name="Seufert S."/>
            <person name="Schumacher M."/>
            <person name="Overmann J."/>
            <person name="Neumann-Schaal M."/>
            <person name="Petersen J."/>
        </authorList>
    </citation>
    <scope>NUCLEOTIDE SEQUENCE [LARGE SCALE GENOMIC DNA]</scope>
    <source>
        <strain evidence="2">PCC 7102</strain>
    </source>
</reference>
<keyword evidence="3" id="KW-1185">Reference proteome</keyword>
<feature type="compositionally biased region" description="Basic residues" evidence="1">
    <location>
        <begin position="1"/>
        <end position="13"/>
    </location>
</feature>
<accession>A0A433VUY9</accession>
<dbReference type="AlphaFoldDB" id="A0A433VUY9"/>
<proteinExistence type="predicted"/>
<feature type="region of interest" description="Disordered" evidence="1">
    <location>
        <begin position="1"/>
        <end position="26"/>
    </location>
</feature>
<protein>
    <submittedName>
        <fullName evidence="2">Uncharacterized protein</fullName>
    </submittedName>
</protein>
<dbReference type="RefSeq" id="WP_127078334.1">
    <property type="nucleotide sequence ID" value="NZ_RSCL01000001.1"/>
</dbReference>
<evidence type="ECO:0000313" key="3">
    <source>
        <dbReference type="Proteomes" id="UP000271624"/>
    </source>
</evidence>
<feature type="compositionally biased region" description="Basic and acidic residues" evidence="1">
    <location>
        <begin position="14"/>
        <end position="26"/>
    </location>
</feature>
<gene>
    <name evidence="2" type="ORF">DSM106972_003990</name>
</gene>
<dbReference type="EMBL" id="RSCL01000001">
    <property type="protein sequence ID" value="RUT09904.1"/>
    <property type="molecule type" value="Genomic_DNA"/>
</dbReference>
<dbReference type="OrthoDB" id="517828at2"/>